<reference evidence="8 9" key="1">
    <citation type="submission" date="2023-12" db="EMBL/GenBank/DDBJ databases">
        <title>A high-quality genome assembly for Dillenia turbinata (Dilleniales).</title>
        <authorList>
            <person name="Chanderbali A."/>
        </authorList>
    </citation>
    <scope>NUCLEOTIDE SEQUENCE [LARGE SCALE GENOMIC DNA]</scope>
    <source>
        <strain evidence="8">LSX21</strain>
        <tissue evidence="8">Leaf</tissue>
    </source>
</reference>
<gene>
    <name evidence="8" type="ORF">RJ641_019448</name>
</gene>
<dbReference type="Pfam" id="PF25568">
    <property type="entry name" value="AAA_lid_At3g28540"/>
    <property type="match status" value="1"/>
</dbReference>
<evidence type="ECO:0000256" key="2">
    <source>
        <dbReference type="ARBA" id="ARBA00022801"/>
    </source>
</evidence>
<dbReference type="InterPro" id="IPR003960">
    <property type="entry name" value="ATPase_AAA_CS"/>
</dbReference>
<dbReference type="Gene3D" id="6.10.280.40">
    <property type="match status" value="1"/>
</dbReference>
<dbReference type="EMBL" id="JBAMMX010000024">
    <property type="protein sequence ID" value="KAK6916587.1"/>
    <property type="molecule type" value="Genomic_DNA"/>
</dbReference>
<dbReference type="GO" id="GO:0005524">
    <property type="term" value="F:ATP binding"/>
    <property type="evidence" value="ECO:0007669"/>
    <property type="project" value="UniProtKB-KW"/>
</dbReference>
<dbReference type="InterPro" id="IPR050747">
    <property type="entry name" value="Mitochondrial_chaperone_BCS1"/>
</dbReference>
<comment type="similarity">
    <text evidence="4">Belongs to the AAA ATPase family.</text>
</comment>
<dbReference type="InterPro" id="IPR058017">
    <property type="entry name" value="At3g28540-like_C"/>
</dbReference>
<dbReference type="Gene3D" id="3.40.50.300">
    <property type="entry name" value="P-loop containing nucleotide triphosphate hydrolases"/>
    <property type="match status" value="1"/>
</dbReference>
<feature type="domain" description="AAA-type ATPase N-terminal" evidence="6">
    <location>
        <begin position="40"/>
        <end position="132"/>
    </location>
</feature>
<evidence type="ECO:0000256" key="4">
    <source>
        <dbReference type="RuleBase" id="RU003651"/>
    </source>
</evidence>
<sequence>MLDSKMLSEINMPSAKIVVSTAASLAASAMVIRSVARELVPDDLKYYFTLTIKKILKSFSNQLTLVIEDHDGLSSNQMYEAASIYLGAKISPSTRRLIVRMPVKEKKIYFSVASNQELIDVFDGVKFKWRQVTRHVEYQPYPGHPGRPSPSKMEIRYLEPQVTLSGLLNFTDGLWSSCGDERIIIFTTNNKHKLDPALLRPGRMDMHIHMSYCTPRGFEILANNYLRITNHSLFQEIEDLIERINVTPAELAEQLLKHDDADIVLGGVTRFLEAKAREIEEMNVKKRTREMMDAPEKIEEF</sequence>
<keyword evidence="2" id="KW-0378">Hydrolase</keyword>
<feature type="domain" description="ATPase AAA-type core" evidence="5">
    <location>
        <begin position="161"/>
        <end position="211"/>
    </location>
</feature>
<name>A0AAN8UW61_9MAGN</name>
<evidence type="ECO:0000256" key="3">
    <source>
        <dbReference type="ARBA" id="ARBA00022842"/>
    </source>
</evidence>
<dbReference type="Pfam" id="PF00004">
    <property type="entry name" value="AAA"/>
    <property type="match status" value="1"/>
</dbReference>
<dbReference type="InterPro" id="IPR025753">
    <property type="entry name" value="AAA_N_dom"/>
</dbReference>
<accession>A0AAN8UW61</accession>
<evidence type="ECO:0000313" key="9">
    <source>
        <dbReference type="Proteomes" id="UP001370490"/>
    </source>
</evidence>
<keyword evidence="9" id="KW-1185">Reference proteome</keyword>
<keyword evidence="4" id="KW-0547">Nucleotide-binding</keyword>
<comment type="cofactor">
    <cofactor evidence="1">
        <name>Mg(2+)</name>
        <dbReference type="ChEBI" id="CHEBI:18420"/>
    </cofactor>
</comment>
<dbReference type="InterPro" id="IPR003959">
    <property type="entry name" value="ATPase_AAA_core"/>
</dbReference>
<keyword evidence="3" id="KW-0460">Magnesium</keyword>
<protein>
    <submittedName>
        <fullName evidence="8">ATPase, AAA-type, core</fullName>
    </submittedName>
</protein>
<dbReference type="Proteomes" id="UP001370490">
    <property type="component" value="Unassembled WGS sequence"/>
</dbReference>
<dbReference type="GO" id="GO:0016887">
    <property type="term" value="F:ATP hydrolysis activity"/>
    <property type="evidence" value="ECO:0007669"/>
    <property type="project" value="InterPro"/>
</dbReference>
<comment type="caution">
    <text evidence="8">The sequence shown here is derived from an EMBL/GenBank/DDBJ whole genome shotgun (WGS) entry which is preliminary data.</text>
</comment>
<evidence type="ECO:0000259" key="7">
    <source>
        <dbReference type="Pfam" id="PF25568"/>
    </source>
</evidence>
<dbReference type="SUPFAM" id="SSF52540">
    <property type="entry name" value="P-loop containing nucleoside triphosphate hydrolases"/>
    <property type="match status" value="1"/>
</dbReference>
<feature type="domain" description="AAA+ ATPase At3g28540-like C-terminal" evidence="7">
    <location>
        <begin position="213"/>
        <end position="281"/>
    </location>
</feature>
<dbReference type="Pfam" id="PF14363">
    <property type="entry name" value="AAA_assoc"/>
    <property type="match status" value="1"/>
</dbReference>
<evidence type="ECO:0000256" key="1">
    <source>
        <dbReference type="ARBA" id="ARBA00001946"/>
    </source>
</evidence>
<dbReference type="InterPro" id="IPR027417">
    <property type="entry name" value="P-loop_NTPase"/>
</dbReference>
<keyword evidence="4" id="KW-0067">ATP-binding</keyword>
<proteinExistence type="inferred from homology"/>
<evidence type="ECO:0000313" key="8">
    <source>
        <dbReference type="EMBL" id="KAK6916587.1"/>
    </source>
</evidence>
<dbReference type="PROSITE" id="PS00674">
    <property type="entry name" value="AAA"/>
    <property type="match status" value="1"/>
</dbReference>
<organism evidence="8 9">
    <name type="scientific">Dillenia turbinata</name>
    <dbReference type="NCBI Taxonomy" id="194707"/>
    <lineage>
        <taxon>Eukaryota</taxon>
        <taxon>Viridiplantae</taxon>
        <taxon>Streptophyta</taxon>
        <taxon>Embryophyta</taxon>
        <taxon>Tracheophyta</taxon>
        <taxon>Spermatophyta</taxon>
        <taxon>Magnoliopsida</taxon>
        <taxon>eudicotyledons</taxon>
        <taxon>Gunneridae</taxon>
        <taxon>Pentapetalae</taxon>
        <taxon>Dilleniales</taxon>
        <taxon>Dilleniaceae</taxon>
        <taxon>Dillenia</taxon>
    </lineage>
</organism>
<evidence type="ECO:0000259" key="6">
    <source>
        <dbReference type="Pfam" id="PF14363"/>
    </source>
</evidence>
<dbReference type="AlphaFoldDB" id="A0AAN8UW61"/>
<evidence type="ECO:0000259" key="5">
    <source>
        <dbReference type="Pfam" id="PF00004"/>
    </source>
</evidence>
<dbReference type="PANTHER" id="PTHR23070">
    <property type="entry name" value="BCS1 AAA-TYPE ATPASE"/>
    <property type="match status" value="1"/>
</dbReference>